<accession>A0A0A9BU47</accession>
<name>A0A0A9BU47_ARUDO</name>
<dbReference type="AlphaFoldDB" id="A0A0A9BU47"/>
<proteinExistence type="predicted"/>
<dbReference type="EMBL" id="GBRH01235098">
    <property type="protein sequence ID" value="JAD62797.1"/>
    <property type="molecule type" value="Transcribed_RNA"/>
</dbReference>
<evidence type="ECO:0000313" key="1">
    <source>
        <dbReference type="EMBL" id="JAD62797.1"/>
    </source>
</evidence>
<sequence>MCYFLIPKVASAGCNSIWNRSCVIFSCMSVVCMA</sequence>
<reference evidence="1" key="1">
    <citation type="submission" date="2014-09" db="EMBL/GenBank/DDBJ databases">
        <authorList>
            <person name="Magalhaes I.L.F."/>
            <person name="Oliveira U."/>
            <person name="Santos F.R."/>
            <person name="Vidigal T.H.D.A."/>
            <person name="Brescovit A.D."/>
            <person name="Santos A.J."/>
        </authorList>
    </citation>
    <scope>NUCLEOTIDE SEQUENCE</scope>
    <source>
        <tissue evidence="1">Shoot tissue taken approximately 20 cm above the soil surface</tissue>
    </source>
</reference>
<protein>
    <submittedName>
        <fullName evidence="1">Uncharacterized protein</fullName>
    </submittedName>
</protein>
<organism evidence="1">
    <name type="scientific">Arundo donax</name>
    <name type="common">Giant reed</name>
    <name type="synonym">Donax arundinaceus</name>
    <dbReference type="NCBI Taxonomy" id="35708"/>
    <lineage>
        <taxon>Eukaryota</taxon>
        <taxon>Viridiplantae</taxon>
        <taxon>Streptophyta</taxon>
        <taxon>Embryophyta</taxon>
        <taxon>Tracheophyta</taxon>
        <taxon>Spermatophyta</taxon>
        <taxon>Magnoliopsida</taxon>
        <taxon>Liliopsida</taxon>
        <taxon>Poales</taxon>
        <taxon>Poaceae</taxon>
        <taxon>PACMAD clade</taxon>
        <taxon>Arundinoideae</taxon>
        <taxon>Arundineae</taxon>
        <taxon>Arundo</taxon>
    </lineage>
</organism>
<reference evidence="1" key="2">
    <citation type="journal article" date="2015" name="Data Brief">
        <title>Shoot transcriptome of the giant reed, Arundo donax.</title>
        <authorList>
            <person name="Barrero R.A."/>
            <person name="Guerrero F.D."/>
            <person name="Moolhuijzen P."/>
            <person name="Goolsby J.A."/>
            <person name="Tidwell J."/>
            <person name="Bellgard S.E."/>
            <person name="Bellgard M.I."/>
        </authorList>
    </citation>
    <scope>NUCLEOTIDE SEQUENCE</scope>
    <source>
        <tissue evidence="1">Shoot tissue taken approximately 20 cm above the soil surface</tissue>
    </source>
</reference>